<dbReference type="Proteomes" id="UP000248405">
    <property type="component" value="Unassembled WGS sequence"/>
</dbReference>
<gene>
    <name evidence="2" type="ORF">BO88DRAFT_4858</name>
</gene>
<protein>
    <submittedName>
        <fullName evidence="2">Uncharacterized protein</fullName>
    </submittedName>
</protein>
<evidence type="ECO:0000313" key="3">
    <source>
        <dbReference type="Proteomes" id="UP000248405"/>
    </source>
</evidence>
<evidence type="ECO:0000256" key="1">
    <source>
        <dbReference type="SAM" id="Phobius"/>
    </source>
</evidence>
<organism evidence="2 3">
    <name type="scientific">Aspergillus vadensis (strain CBS 113365 / IMI 142717 / IBT 24658)</name>
    <dbReference type="NCBI Taxonomy" id="1448311"/>
    <lineage>
        <taxon>Eukaryota</taxon>
        <taxon>Fungi</taxon>
        <taxon>Dikarya</taxon>
        <taxon>Ascomycota</taxon>
        <taxon>Pezizomycotina</taxon>
        <taxon>Eurotiomycetes</taxon>
        <taxon>Eurotiomycetidae</taxon>
        <taxon>Eurotiales</taxon>
        <taxon>Aspergillaceae</taxon>
        <taxon>Aspergillus</taxon>
        <taxon>Aspergillus subgen. Circumdati</taxon>
    </lineage>
</organism>
<proteinExistence type="predicted"/>
<reference evidence="2" key="1">
    <citation type="submission" date="2016-12" db="EMBL/GenBank/DDBJ databases">
        <title>The genomes of Aspergillus section Nigri reveals drivers in fungal speciation.</title>
        <authorList>
            <consortium name="DOE Joint Genome Institute"/>
            <person name="Vesth T.C."/>
            <person name="Nybo J."/>
            <person name="Theobald S."/>
            <person name="Brandl J."/>
            <person name="Frisvad J.C."/>
            <person name="Nielsen K.F."/>
            <person name="Lyhne E.K."/>
            <person name="Kogle M.E."/>
            <person name="Kuo A."/>
            <person name="Riley R."/>
            <person name="Clum A."/>
            <person name="Nolan M."/>
            <person name="Lipzen A."/>
            <person name="Salamov A."/>
            <person name="Henrissat B."/>
            <person name="Wiebenga A."/>
            <person name="De Vries R.P."/>
            <person name="Grigoriev I.V."/>
            <person name="Mortensen U.H."/>
            <person name="Andersen M.R."/>
            <person name="Baker S.E."/>
        </authorList>
    </citation>
    <scope>NUCLEOTIDE SEQUENCE [LARGE SCALE GENOMIC DNA]</scope>
    <source>
        <strain evidence="2">CBS 113365</strain>
    </source>
</reference>
<feature type="transmembrane region" description="Helical" evidence="1">
    <location>
        <begin position="90"/>
        <end position="112"/>
    </location>
</feature>
<keyword evidence="1" id="KW-1133">Transmembrane helix</keyword>
<name>A0A319BP79_ASPVC</name>
<keyword evidence="1" id="KW-0812">Transmembrane</keyword>
<dbReference type="GeneID" id="37216967"/>
<accession>A0A319BP79</accession>
<sequence length="125" mass="14233">MQTLIGIPTRSRLQRYLRRPRACTYVRHVRSRDVLNCPSPSQLRVGLAGDGRQVVKSELLPSILPPLLLLDPDLGNANFGWKMEMDTSDFFFRFAGNWLLGFTWAGWSRALLIRMRNSNSSLGLV</sequence>
<evidence type="ECO:0000313" key="2">
    <source>
        <dbReference type="EMBL" id="PYH74191.1"/>
    </source>
</evidence>
<dbReference type="AlphaFoldDB" id="A0A319BP79"/>
<dbReference type="RefSeq" id="XP_025567985.1">
    <property type="nucleotide sequence ID" value="XM_025712375.1"/>
</dbReference>
<keyword evidence="3" id="KW-1185">Reference proteome</keyword>
<keyword evidence="1" id="KW-0472">Membrane</keyword>
<dbReference type="EMBL" id="KZ821614">
    <property type="protein sequence ID" value="PYH74191.1"/>
    <property type="molecule type" value="Genomic_DNA"/>
</dbReference>